<reference evidence="2 3" key="2">
    <citation type="journal article" date="2007" name="BMC Biol.">
        <title>A 100%-complete sequence reveals unusually simple genomic features in the hot-spring red alga Cyanidioschyzon merolae.</title>
        <authorList>
            <person name="Nozaki H."/>
            <person name="Takano H."/>
            <person name="Misumi O."/>
            <person name="Terasawa K."/>
            <person name="Matsuzaki M."/>
            <person name="Maruyama S."/>
            <person name="Nishida K."/>
            <person name="Yagisawa F."/>
            <person name="Yoshida Y."/>
            <person name="Fujiwara T."/>
            <person name="Takio S."/>
            <person name="Tamura K."/>
            <person name="Chung S.J."/>
            <person name="Nakamura S."/>
            <person name="Kuroiwa H."/>
            <person name="Tanaka K."/>
            <person name="Sato N."/>
            <person name="Kuroiwa T."/>
        </authorList>
    </citation>
    <scope>NUCLEOTIDE SEQUENCE [LARGE SCALE GENOMIC DNA]</scope>
    <source>
        <strain evidence="2 3">10D</strain>
    </source>
</reference>
<protein>
    <submittedName>
        <fullName evidence="2">NADH dehydrogenase I alpha subcomplex 7</fullName>
    </submittedName>
</protein>
<dbReference type="GO" id="GO:0005743">
    <property type="term" value="C:mitochondrial inner membrane"/>
    <property type="evidence" value="ECO:0007669"/>
    <property type="project" value="InterPro"/>
</dbReference>
<evidence type="ECO:0000313" key="3">
    <source>
        <dbReference type="Proteomes" id="UP000007014"/>
    </source>
</evidence>
<dbReference type="AlphaFoldDB" id="M1VA59"/>
<proteinExistence type="predicted"/>
<accession>M1VA59</accession>
<feature type="region of interest" description="Disordered" evidence="1">
    <location>
        <begin position="103"/>
        <end position="140"/>
    </location>
</feature>
<gene>
    <name evidence="2" type="ORF">CYME_CMC008C</name>
</gene>
<dbReference type="Gramene" id="CMC008CT">
    <property type="protein sequence ID" value="CMC008CT"/>
    <property type="gene ID" value="CMC008C"/>
</dbReference>
<dbReference type="KEGG" id="cme:CYME_CMC008C"/>
<feature type="region of interest" description="Disordered" evidence="1">
    <location>
        <begin position="53"/>
        <end position="74"/>
    </location>
</feature>
<dbReference type="InterPro" id="IPR009947">
    <property type="entry name" value="NDUA7"/>
</dbReference>
<name>M1VA59_CYAM1</name>
<organism evidence="2 3">
    <name type="scientific">Cyanidioschyzon merolae (strain NIES-3377 / 10D)</name>
    <name type="common">Unicellular red alga</name>
    <dbReference type="NCBI Taxonomy" id="280699"/>
    <lineage>
        <taxon>Eukaryota</taxon>
        <taxon>Rhodophyta</taxon>
        <taxon>Bangiophyceae</taxon>
        <taxon>Cyanidiales</taxon>
        <taxon>Cyanidiaceae</taxon>
        <taxon>Cyanidioschyzon</taxon>
    </lineage>
</organism>
<dbReference type="GO" id="GO:0042773">
    <property type="term" value="P:ATP synthesis coupled electron transport"/>
    <property type="evidence" value="ECO:0007669"/>
    <property type="project" value="InterPro"/>
</dbReference>
<dbReference type="HOGENOM" id="CLU_1837961_0_0_1"/>
<reference evidence="2 3" key="1">
    <citation type="journal article" date="2004" name="Nature">
        <title>Genome sequence of the ultrasmall unicellular red alga Cyanidioschyzon merolae 10D.</title>
        <authorList>
            <person name="Matsuzaki M."/>
            <person name="Misumi O."/>
            <person name="Shin-i T."/>
            <person name="Maruyama S."/>
            <person name="Takahara M."/>
            <person name="Miyagishima S."/>
            <person name="Mori T."/>
            <person name="Nishida K."/>
            <person name="Yagisawa F."/>
            <person name="Nishida K."/>
            <person name="Yoshida Y."/>
            <person name="Nishimura Y."/>
            <person name="Nakao S."/>
            <person name="Kobayashi T."/>
            <person name="Momoyama Y."/>
            <person name="Higashiyama T."/>
            <person name="Minoda A."/>
            <person name="Sano M."/>
            <person name="Nomoto H."/>
            <person name="Oishi K."/>
            <person name="Hayashi H."/>
            <person name="Ohta F."/>
            <person name="Nishizaka S."/>
            <person name="Haga S."/>
            <person name="Miura S."/>
            <person name="Morishita T."/>
            <person name="Kabeya Y."/>
            <person name="Terasawa K."/>
            <person name="Suzuki Y."/>
            <person name="Ishii Y."/>
            <person name="Asakawa S."/>
            <person name="Takano H."/>
            <person name="Ohta N."/>
            <person name="Kuroiwa H."/>
            <person name="Tanaka K."/>
            <person name="Shimizu N."/>
            <person name="Sugano S."/>
            <person name="Sato N."/>
            <person name="Nozaki H."/>
            <person name="Ogasawara N."/>
            <person name="Kohara Y."/>
            <person name="Kuroiwa T."/>
        </authorList>
    </citation>
    <scope>NUCLEOTIDE SEQUENCE [LARGE SCALE GENOMIC DNA]</scope>
    <source>
        <strain evidence="2 3">10D</strain>
    </source>
</reference>
<evidence type="ECO:0000313" key="2">
    <source>
        <dbReference type="EMBL" id="BAM78957.1"/>
    </source>
</evidence>
<dbReference type="EMBL" id="AP006485">
    <property type="protein sequence ID" value="BAM78957.1"/>
    <property type="molecule type" value="Genomic_DNA"/>
</dbReference>
<dbReference type="OrthoDB" id="10538958at2759"/>
<sequence length="140" mass="15556">MTTYAENLVSTWTSVAPIVVEAANLAAVPRNSRADQCAIAQVVAKDTELTTEAGAPNRYNTRSQKPALIPQGPPQRIFDITYHTRDDRRRVFRETYLLRVAPSEPIANPTTGEDASPLPPLPGRNLQWQPLGTLKDYTRE</sequence>
<dbReference type="Proteomes" id="UP000007014">
    <property type="component" value="Chromosome 3"/>
</dbReference>
<evidence type="ECO:0000256" key="1">
    <source>
        <dbReference type="SAM" id="MobiDB-lite"/>
    </source>
</evidence>
<dbReference type="Pfam" id="PF07347">
    <property type="entry name" value="CI-B14_5a"/>
    <property type="match status" value="1"/>
</dbReference>
<dbReference type="RefSeq" id="XP_005535243.1">
    <property type="nucleotide sequence ID" value="XM_005535186.1"/>
</dbReference>
<keyword evidence="3" id="KW-1185">Reference proteome</keyword>
<dbReference type="GeneID" id="16992389"/>